<evidence type="ECO:0000313" key="3">
    <source>
        <dbReference type="EMBL" id="AIE96776.1"/>
    </source>
</evidence>
<dbReference type="SUPFAM" id="SSF103647">
    <property type="entry name" value="TSP type-3 repeat"/>
    <property type="match status" value="2"/>
</dbReference>
<dbReference type="Gene3D" id="4.10.1080.10">
    <property type="entry name" value="TSP type-3 repeat"/>
    <property type="match status" value="2"/>
</dbReference>
<evidence type="ECO:0000256" key="2">
    <source>
        <dbReference type="SAM" id="Phobius"/>
    </source>
</evidence>
<dbReference type="GO" id="GO:0005509">
    <property type="term" value="F:calcium ion binding"/>
    <property type="evidence" value="ECO:0007669"/>
    <property type="project" value="InterPro"/>
</dbReference>
<feature type="compositionally biased region" description="Polar residues" evidence="1">
    <location>
        <begin position="1215"/>
        <end position="1225"/>
    </location>
</feature>
<accession>A0A075G4N3</accession>
<feature type="transmembrane region" description="Helical" evidence="2">
    <location>
        <begin position="2435"/>
        <end position="2454"/>
    </location>
</feature>
<feature type="region of interest" description="Disordered" evidence="1">
    <location>
        <begin position="246"/>
        <end position="286"/>
    </location>
</feature>
<feature type="region of interest" description="Disordered" evidence="1">
    <location>
        <begin position="1184"/>
        <end position="1226"/>
    </location>
</feature>
<sequence length="2619" mass="292977">MILRSLCDTIQAMRTNPLISRLIWPVTLSARGSRDTMPIRDTSDGAQGLLPAIFMVALMMLSTQLLMFLGEDDEGTTETGLEKIPKRTAYQQLDQISGPAQGANHNQPAATNPFQEAAFQDPFYHDPASYYGKISDVSALGLDSSYGFFLEETNTEDHDNDGIDDLNDLDDDNDGINDLIERFDGCYGTDPHDHDNDGVLDEFDWDDDNDGILEGPIDYTQGTDPRNVSMDRYVVTSVIHPWTGDAVGSGYRVDQNPMDHDNDGVPDEDIDGTGRGSYDEDDDNDGRIDQFTWPCDFDSDGLQDYFDLDDDGDGLDDIDDIHPWRYDDPVIRMDSAEGIMWDDWSVWSSADYSDYVDGLDYVALEAINHPRNQSFTAIYDGDLDGDGIPNFLDPDNDGDGSPDSSDTDDDNDGLADMYDVDDDNDGIPDACHQMDTNNDGQGDYPVMSLEFQTPGTDCEIDYDGDLDDDRFRPIDQDYDLVWDWLDPDMGGTEYPDNPTRWAIDSSDVPWDSDNDGIENEADPYPLNSTAEVETWDCPSVDNPNPSDPSDNCFLWRKSYTGFNDWDGDGLNNWVDVDDDNDGILDWLDIDPDCDLDNDADLHELNGSKYRDDGTNDIDTDVDGDGLQNDQDWDDDNDGINDYYDPDDGNCGFVDSDNTDPFNGGWNYPQDDGEAIDGSEDGSQLRPYPNDVAYTYYWNMTWGFNPFNEDNNFLLNFNGYSGDLSFPRVNGKIPEFYWYLIMRWSPYNGNNFFDIDTDGDSLVNGIDVDQDGDGLPDWWDQDEGNDGVLDVNDIKMGGTFDGNSCGTTLYQAIYAGALIERDCGLNYAWLYGYPILTPTYSNQNLFTVPYSTRPDSQHEDGAYDGGNSQGQNDCDSNCFWFTFDPGSNPAPSAAVTYNEIKNNRDLWIAYVGLNRGLFNWNSDANGNLFPDEVADRLDDFEDPDIDCGQPMPSFSFTPSCMFNNTNDLDDDWDIVYDHFDVDDDNDGVWDYFEVDLNDDFDDDDWELHGVYEPYYFTGTNCEDSDDDGLDTDPDGDGWYQAVWDKGVLGQGLMFPEYYDVDNDNDGVPDGEDFDDDNNGLPDAVQEGYEECFVGEEQSTWDHDNDGVLNWVDDDWDGDGIPNSLELQFTVPLVSAWDHDNDGIRDDIDDDDDADGMKDEDEVMLWPSRFNMESTNPWDHDDFGDGFGIANPSNNTTGPDAIDVDDDSDGRLDLDWNNPSIGDQPNADNKFEEFDGGSSDWDSDNDGYLDDDDKIATRITLTTQPVLWLDHNRPAIFNGSVYWLDIDTSAFVPAPQVPVQVHIEYTRNMTTALATIDVLTDDIGRFIVGQFLFPEDLSVGPNTTYNVYAEVTEMFLHNYSVTDKFPVEVRANTTVGFVAGQRFRSDEQPLKLDFKVHYTADYERGIFDNRLTHAPVSFTTSGGLFGNITHPTVYDGYGYGYRADSGGWVSLSFVQTSGNQGIWKQVQWNSTLDNGPGIPTGGYEEIVWDNVSKRHTVLGPYVYSNTSLPVGDYSFIGFSRPDLGQEWPWPFLEGSKTDSFFIRSMHRMYVEAELIVSSFRPVFFWDGTQFTGSSFGAWRALFHAPSLENAGLVYSEASLGKPYPILWDGTPQGLAGIAGGSLMPFLDSNGTHWTIAMQNGADFDSPPCGPVNPLDPRSDIRCEIVPEMFTGETFRVVGSVWNRTLFPWAQDPLALQVDVDKNGVFAGSLETAYSRKPSMVEGEARFDYNWTWYSHYPAGTFGVKADFTMSDYYFTGNQSAILAATGAYANVTVIGTTDFQLNTVPRLYRGQNTTVEARLIDNAYQPVREVPVNYTWSADGSSGISITDNNGVFRVNLTIDGLHDLGNFTLGFSYLGDALRQGNSAQIHLWVVSRTYISLVSTTPNIRSSGDIWEFTAQVTDDNRTAFEKDLGQALSGCGELGGNVSVILEGIDFEDRTYRQIVQTLCPVAGTIHHEKTLDPQLLRDDPFSFLPDGFGPVNVILRFEENLPHEGCEPLNSDMLTTSGAWDPCVTIQNSDHFRKVMQFQVDGFSLIGRTTLNVDEQIVYTSEIDPNTGKPIEKPMIVTGQLLDELGGNLSNRVIRVTYEMDTGDRGISSCIPGISDENGFFEIICPLSGVEAGQAKVRIEFNSYENNDRYRYHNASVTKFFPVFSNSSVAVSEVGPFRSDYITYTFPNGSTFEILYLKEAFHINAKLSQTNGKPIGGKCLNIYLDPTINTRPVATAITTDGTGQFEWYSADPDDNPSRRGVEPSGNKLEGFRTIRVAYEPDREIPGGCRAEANPVVNGSHMDIEVLVRSKIDILLKEHWSSPTGYQDGDVIEGEVTIWRDRLDLVVEGQRVDFIIQYWNGSGWATYEVRIITTNERGSANFTLPYTATVVPGEGTDVVAVDGKWRILVHFQSADPNRPFFVEQYLNSTPIVFLGDPIVDVRANFLTTQVIVVSGIASAALLLVSAIMYQNYRERRKIEILRGILTDSLMSLKASNDYIETIFKCYKDLIKYFRSRGAMKKVFETTREFEDVIYNMLGGVLPPEELDLFFSLFEEARYSDHDIGSGQRDRSIQVFQSIIGRMNNALGDSMLSRTAATESKLYESATKAGQFVDSEGQVRFAGIDDSVDDEGFRI</sequence>
<reference evidence="3" key="1">
    <citation type="journal article" date="2014" name="Genome Biol. Evol.">
        <title>Pangenome evidence for extensive interdomain horizontal transfer affecting lineage core and shell genes in uncultured planktonic thaumarchaeota and euryarchaeota.</title>
        <authorList>
            <person name="Deschamps P."/>
            <person name="Zivanovic Y."/>
            <person name="Moreira D."/>
            <person name="Rodriguez-Valera F."/>
            <person name="Lopez-Garcia P."/>
        </authorList>
    </citation>
    <scope>NUCLEOTIDE SEQUENCE</scope>
</reference>
<protein>
    <recommendedName>
        <fullName evidence="4">DUF4129 domain-containing protein</fullName>
    </recommendedName>
</protein>
<feature type="region of interest" description="Disordered" evidence="1">
    <location>
        <begin position="386"/>
        <end position="442"/>
    </location>
</feature>
<dbReference type="InterPro" id="IPR028974">
    <property type="entry name" value="TSP_type-3_rpt"/>
</dbReference>
<name>A0A075G4N3_9EURY</name>
<keyword evidence="2" id="KW-0472">Membrane</keyword>
<organism evidence="3">
    <name type="scientific">uncultured marine group II/III euryarchaeote AD1000_87_H07</name>
    <dbReference type="NCBI Taxonomy" id="1457819"/>
    <lineage>
        <taxon>Archaea</taxon>
        <taxon>Methanobacteriati</taxon>
        <taxon>Methanobacteriota</taxon>
        <taxon>environmental samples</taxon>
    </lineage>
</organism>
<keyword evidence="2" id="KW-0812">Transmembrane</keyword>
<evidence type="ECO:0008006" key="4">
    <source>
        <dbReference type="Google" id="ProtNLM"/>
    </source>
</evidence>
<proteinExistence type="predicted"/>
<feature type="compositionally biased region" description="Acidic residues" evidence="1">
    <location>
        <begin position="394"/>
        <end position="426"/>
    </location>
</feature>
<keyword evidence="2" id="KW-1133">Transmembrane helix</keyword>
<evidence type="ECO:0000256" key="1">
    <source>
        <dbReference type="SAM" id="MobiDB-lite"/>
    </source>
</evidence>
<dbReference type="EMBL" id="KF900489">
    <property type="protein sequence ID" value="AIE96776.1"/>
    <property type="molecule type" value="Genomic_DNA"/>
</dbReference>